<evidence type="ECO:0000313" key="6">
    <source>
        <dbReference type="EMBL" id="GAO50612.1"/>
    </source>
</evidence>
<dbReference type="InterPro" id="IPR011990">
    <property type="entry name" value="TPR-like_helical_dom_sf"/>
</dbReference>
<evidence type="ECO:0000256" key="3">
    <source>
        <dbReference type="PROSITE-ProRule" id="PRU00339"/>
    </source>
</evidence>
<accession>A0A0E9NL52</accession>
<name>A0A0E9NL52_SAICN</name>
<dbReference type="InterPro" id="IPR055217">
    <property type="entry name" value="TPR_EMC2"/>
</dbReference>
<keyword evidence="2 3" id="KW-0802">TPR repeat</keyword>
<gene>
    <name evidence="6" type="ORF">G7K_4736-t1</name>
</gene>
<dbReference type="InterPro" id="IPR019734">
    <property type="entry name" value="TPR_rpt"/>
</dbReference>
<dbReference type="PROSITE" id="PS50005">
    <property type="entry name" value="TPR"/>
    <property type="match status" value="1"/>
</dbReference>
<reference evidence="6 7" key="3">
    <citation type="journal article" date="2015" name="Genome Announc.">
        <title>Draft Genome Sequence of the Archiascomycetous Yeast Saitoella complicata.</title>
        <authorList>
            <person name="Yamauchi K."/>
            <person name="Kondo S."/>
            <person name="Hamamoto M."/>
            <person name="Takahashi Y."/>
            <person name="Ogura Y."/>
            <person name="Hayashi T."/>
            <person name="Nishida H."/>
        </authorList>
    </citation>
    <scope>NUCLEOTIDE SEQUENCE [LARGE SCALE GENOMIC DNA]</scope>
    <source>
        <strain evidence="6 7">NRRL Y-17804</strain>
    </source>
</reference>
<evidence type="ECO:0000256" key="4">
    <source>
        <dbReference type="RuleBase" id="RU367091"/>
    </source>
</evidence>
<comment type="subcellular location">
    <subcellularLocation>
        <location evidence="4">Endoplasmic reticulum membrane</location>
        <topology evidence="4">Peripheral membrane protein</topology>
        <orientation evidence="4">Cytoplasmic side</orientation>
    </subcellularLocation>
</comment>
<protein>
    <recommendedName>
        <fullName evidence="4">ER membrane protein complex subunit 2</fullName>
    </recommendedName>
</protein>
<keyword evidence="7" id="KW-1185">Reference proteome</keyword>
<dbReference type="Pfam" id="PF22890">
    <property type="entry name" value="TPR_EMC2"/>
    <property type="match status" value="1"/>
</dbReference>
<reference evidence="6 7" key="2">
    <citation type="journal article" date="2014" name="J. Gen. Appl. Microbiol.">
        <title>The early diverging ascomycetous budding yeast Saitoella complicata has three histone deacetylases belonging to the Clr6, Hos2, and Rpd3 lineages.</title>
        <authorList>
            <person name="Nishida H."/>
            <person name="Matsumoto T."/>
            <person name="Kondo S."/>
            <person name="Hamamoto M."/>
            <person name="Yoshikawa H."/>
        </authorList>
    </citation>
    <scope>NUCLEOTIDE SEQUENCE [LARGE SCALE GENOMIC DNA]</scope>
    <source>
        <strain evidence="6 7">NRRL Y-17804</strain>
    </source>
</reference>
<proteinExistence type="inferred from homology"/>
<dbReference type="EMBL" id="BACD03000035">
    <property type="protein sequence ID" value="GAO50612.1"/>
    <property type="molecule type" value="Genomic_DNA"/>
</dbReference>
<comment type="function">
    <text evidence="4">Part of the endoplasmic reticulum membrane protein complex (EMC) that enables the energy-independent insertion into endoplasmic reticulum membranes of newly synthesized membrane proteins.</text>
</comment>
<dbReference type="RefSeq" id="XP_019022882.1">
    <property type="nucleotide sequence ID" value="XM_019168479.1"/>
</dbReference>
<dbReference type="GO" id="GO:0072546">
    <property type="term" value="C:EMC complex"/>
    <property type="evidence" value="ECO:0007669"/>
    <property type="project" value="UniProtKB-UniRule"/>
</dbReference>
<keyword evidence="4" id="KW-0256">Endoplasmic reticulum</keyword>
<dbReference type="SUPFAM" id="SSF48452">
    <property type="entry name" value="TPR-like"/>
    <property type="match status" value="1"/>
</dbReference>
<dbReference type="Gene3D" id="1.25.40.10">
    <property type="entry name" value="Tetratricopeptide repeat domain"/>
    <property type="match status" value="1"/>
</dbReference>
<feature type="repeat" description="TPR" evidence="3">
    <location>
        <begin position="145"/>
        <end position="178"/>
    </location>
</feature>
<evidence type="ECO:0000256" key="2">
    <source>
        <dbReference type="ARBA" id="ARBA00022803"/>
    </source>
</evidence>
<keyword evidence="4" id="KW-0472">Membrane</keyword>
<dbReference type="Proteomes" id="UP000033140">
    <property type="component" value="Unassembled WGS sequence"/>
</dbReference>
<evidence type="ECO:0000256" key="1">
    <source>
        <dbReference type="ARBA" id="ARBA00022737"/>
    </source>
</evidence>
<evidence type="ECO:0000313" key="7">
    <source>
        <dbReference type="Proteomes" id="UP000033140"/>
    </source>
</evidence>
<reference evidence="6 7" key="1">
    <citation type="journal article" date="2011" name="J. Gen. Appl. Microbiol.">
        <title>Draft genome sequencing of the enigmatic yeast Saitoella complicata.</title>
        <authorList>
            <person name="Nishida H."/>
            <person name="Hamamoto M."/>
            <person name="Sugiyama J."/>
        </authorList>
    </citation>
    <scope>NUCLEOTIDE SEQUENCE [LARGE SCALE GENOMIC DNA]</scope>
    <source>
        <strain evidence="6 7">NRRL Y-17804</strain>
    </source>
</reference>
<dbReference type="STRING" id="698492.A0A0E9NL52"/>
<dbReference type="OMA" id="MSDQEGW"/>
<dbReference type="AlphaFoldDB" id="A0A0E9NL52"/>
<dbReference type="SMART" id="SM00028">
    <property type="entry name" value="TPR"/>
    <property type="match status" value="4"/>
</dbReference>
<comment type="caution">
    <text evidence="6">The sequence shown here is derived from an EMBL/GenBank/DDBJ whole genome shotgun (WGS) entry which is preliminary data.</text>
</comment>
<dbReference type="OrthoDB" id="124397at2759"/>
<feature type="domain" description="EMC2 TPR-like" evidence="5">
    <location>
        <begin position="82"/>
        <end position="189"/>
    </location>
</feature>
<comment type="similarity">
    <text evidence="4">Belongs to the EMC2 family.</text>
</comment>
<keyword evidence="1" id="KW-0677">Repeat</keyword>
<sequence>MSTVIVKLRTLRTTPTSDADIVVQLSRPLIASGGIRRAADEAWAIYEQAFLAALEVGDDVFASTCLTRLSDRFPTSPKIIALRGLLLEAQDKIQEAFDYYDEMLKEDESNVPVMKRRAALFKSTGKPEEAVTVLTKLLDSVPNDSEAWSEVAELYIQLRMHQQAAFCLEELLVLNPHAHTVAARYAELALQMGDYALAMKEFCRAVELCDGYERGLIGIFECSQRLQGKLQGVRPATAVQRKHETDGAATAPIDEKTVKALGKMAREELVRIGNEKYGADDDDAGSKKSR</sequence>
<dbReference type="PANTHER" id="PTHR12760">
    <property type="entry name" value="TETRATRICOPEPTIDE REPEAT PROTEIN"/>
    <property type="match status" value="1"/>
</dbReference>
<evidence type="ECO:0000259" key="5">
    <source>
        <dbReference type="Pfam" id="PF22890"/>
    </source>
</evidence>
<dbReference type="InterPro" id="IPR039856">
    <property type="entry name" value="EMC2-like"/>
</dbReference>
<organism evidence="6 7">
    <name type="scientific">Saitoella complicata (strain BCRC 22490 / CBS 7301 / JCM 7358 / NBRC 10748 / NRRL Y-17804)</name>
    <dbReference type="NCBI Taxonomy" id="698492"/>
    <lineage>
        <taxon>Eukaryota</taxon>
        <taxon>Fungi</taxon>
        <taxon>Dikarya</taxon>
        <taxon>Ascomycota</taxon>
        <taxon>Taphrinomycotina</taxon>
        <taxon>Taphrinomycotina incertae sedis</taxon>
        <taxon>Saitoella</taxon>
    </lineage>
</organism>
<comment type="subunit">
    <text evidence="4">Component of the ER membrane protein complex (EMC).</text>
</comment>